<name>A0A4R8DQY5_9BACT</name>
<keyword evidence="2" id="KW-1185">Reference proteome</keyword>
<comment type="caution">
    <text evidence="1">The sequence shown here is derived from an EMBL/GenBank/DDBJ whole genome shotgun (WGS) entry which is preliminary data.</text>
</comment>
<organism evidence="1 2">
    <name type="scientific">Dinghuibacter silviterrae</name>
    <dbReference type="NCBI Taxonomy" id="1539049"/>
    <lineage>
        <taxon>Bacteria</taxon>
        <taxon>Pseudomonadati</taxon>
        <taxon>Bacteroidota</taxon>
        <taxon>Chitinophagia</taxon>
        <taxon>Chitinophagales</taxon>
        <taxon>Chitinophagaceae</taxon>
        <taxon>Dinghuibacter</taxon>
    </lineage>
</organism>
<dbReference type="AlphaFoldDB" id="A0A4R8DQY5"/>
<gene>
    <name evidence="1" type="ORF">EDB95_0747</name>
</gene>
<reference evidence="1 2" key="1">
    <citation type="submission" date="2019-03" db="EMBL/GenBank/DDBJ databases">
        <title>Genomic Encyclopedia of Type Strains, Phase IV (KMG-IV): sequencing the most valuable type-strain genomes for metagenomic binning, comparative biology and taxonomic classification.</title>
        <authorList>
            <person name="Goeker M."/>
        </authorList>
    </citation>
    <scope>NUCLEOTIDE SEQUENCE [LARGE SCALE GENOMIC DNA]</scope>
    <source>
        <strain evidence="1 2">DSM 100059</strain>
    </source>
</reference>
<dbReference type="Proteomes" id="UP000294498">
    <property type="component" value="Unassembled WGS sequence"/>
</dbReference>
<proteinExistence type="predicted"/>
<evidence type="ECO:0000313" key="2">
    <source>
        <dbReference type="Proteomes" id="UP000294498"/>
    </source>
</evidence>
<dbReference type="EMBL" id="SODV01000001">
    <property type="protein sequence ID" value="TDW99736.1"/>
    <property type="molecule type" value="Genomic_DNA"/>
</dbReference>
<evidence type="ECO:0000313" key="1">
    <source>
        <dbReference type="EMBL" id="TDW99736.1"/>
    </source>
</evidence>
<accession>A0A4R8DQY5</accession>
<sequence>MEYMIFGHTVEIESFEKKMGSVFEVKASGSIEEIGLPRQFLFQAPDKISTEVSEYGLLPEGQNTPEQGILADFLLRSIVHGELVEQFSFDGLNFPWARFYRTN</sequence>
<dbReference type="RefSeq" id="WP_133990690.1">
    <property type="nucleotide sequence ID" value="NZ_SODV01000001.1"/>
</dbReference>
<protein>
    <submittedName>
        <fullName evidence="1">Uncharacterized protein</fullName>
    </submittedName>
</protein>